<proteinExistence type="predicted"/>
<dbReference type="SMART" id="SM00387">
    <property type="entry name" value="HATPase_c"/>
    <property type="match status" value="1"/>
</dbReference>
<keyword evidence="4" id="KW-0808">Transferase</keyword>
<gene>
    <name evidence="8" type="ORF">SE16_02250</name>
</gene>
<dbReference type="CDD" id="cd00082">
    <property type="entry name" value="HisKA"/>
    <property type="match status" value="1"/>
</dbReference>
<keyword evidence="5" id="KW-0418">Kinase</keyword>
<name>A0A0P6Y0D3_9CHLR</name>
<dbReference type="Proteomes" id="UP000050502">
    <property type="component" value="Unassembled WGS sequence"/>
</dbReference>
<evidence type="ECO:0000256" key="1">
    <source>
        <dbReference type="ARBA" id="ARBA00000085"/>
    </source>
</evidence>
<dbReference type="InterPro" id="IPR036097">
    <property type="entry name" value="HisK_dim/P_sf"/>
</dbReference>
<dbReference type="InterPro" id="IPR003661">
    <property type="entry name" value="HisK_dim/P_dom"/>
</dbReference>
<comment type="catalytic activity">
    <reaction evidence="1">
        <text>ATP + protein L-histidine = ADP + protein N-phospho-L-histidine.</text>
        <dbReference type="EC" id="2.7.13.3"/>
    </reaction>
</comment>
<dbReference type="Gene3D" id="3.30.565.10">
    <property type="entry name" value="Histidine kinase-like ATPase, C-terminal domain"/>
    <property type="match status" value="1"/>
</dbReference>
<evidence type="ECO:0000256" key="5">
    <source>
        <dbReference type="ARBA" id="ARBA00022777"/>
    </source>
</evidence>
<dbReference type="EMBL" id="LGKN01000003">
    <property type="protein sequence ID" value="KPL89312.1"/>
    <property type="molecule type" value="Genomic_DNA"/>
</dbReference>
<evidence type="ECO:0000259" key="7">
    <source>
        <dbReference type="PROSITE" id="PS50109"/>
    </source>
</evidence>
<dbReference type="RefSeq" id="WP_060687142.1">
    <property type="nucleotide sequence ID" value="NZ_LGKN01000003.1"/>
</dbReference>
<dbReference type="InterPro" id="IPR004358">
    <property type="entry name" value="Sig_transdc_His_kin-like_C"/>
</dbReference>
<dbReference type="AlphaFoldDB" id="A0A0P6Y0D3"/>
<evidence type="ECO:0000313" key="8">
    <source>
        <dbReference type="EMBL" id="KPL89312.1"/>
    </source>
</evidence>
<sequence length="385" mass="43579">MPVHALLETLAETLSFAYIRFTPQGAKIEEGGEPHLLPPGETLAACAPFVAQKPDLLMMARRGRPVHMVVPSGAPPEHRWLEYTIRYVEEPRSWLLVVRDITEHERLRERMTALRAEHQRIQDDIGEYRIALERARRGQEAQHRHKTLFLAALAHQLRWPLTILNGTIEMLLDGDFGPLTPEQSRPLHAAQQGLEQLNTLAARLLDLTRLEAERLHLLIAPVALKDVLTILHDIWHPRYAQKEQTFEIIHPPTLPTLYADARRLTQMLDELLDNAWRHTPAGTHITLHVEPTPDAQIRFVVRDTGPGIPDTMRAHIFNPFAQVAQKHSLLALHEGVHLGLYLTYRLAQLHGGTLDVQSSPTGTTCTLRLPLRSTRHAAVSTRQSA</sequence>
<dbReference type="InterPro" id="IPR005467">
    <property type="entry name" value="His_kinase_dom"/>
</dbReference>
<accession>A0A0P6Y0D3</accession>
<reference evidence="8 9" key="1">
    <citation type="submission" date="2015-07" db="EMBL/GenBank/DDBJ databases">
        <title>Whole genome sequence of Ardenticatena maritima DSM 23922.</title>
        <authorList>
            <person name="Hemp J."/>
            <person name="Ward L.M."/>
            <person name="Pace L.A."/>
            <person name="Fischer W.W."/>
        </authorList>
    </citation>
    <scope>NUCLEOTIDE SEQUENCE [LARGE SCALE GENOMIC DNA]</scope>
    <source>
        <strain evidence="8 9">110S</strain>
    </source>
</reference>
<dbReference type="InterPro" id="IPR036890">
    <property type="entry name" value="HATPase_C_sf"/>
</dbReference>
<dbReference type="PRINTS" id="PR00344">
    <property type="entry name" value="BCTRLSENSOR"/>
</dbReference>
<dbReference type="EC" id="2.7.13.3" evidence="2"/>
<evidence type="ECO:0000256" key="3">
    <source>
        <dbReference type="ARBA" id="ARBA00022553"/>
    </source>
</evidence>
<dbReference type="InterPro" id="IPR050736">
    <property type="entry name" value="Sensor_HK_Regulatory"/>
</dbReference>
<keyword evidence="6" id="KW-0902">Two-component regulatory system</keyword>
<comment type="caution">
    <text evidence="8">The sequence shown here is derived from an EMBL/GenBank/DDBJ whole genome shotgun (WGS) entry which is preliminary data.</text>
</comment>
<organism evidence="8 9">
    <name type="scientific">Ardenticatena maritima</name>
    <dbReference type="NCBI Taxonomy" id="872965"/>
    <lineage>
        <taxon>Bacteria</taxon>
        <taxon>Bacillati</taxon>
        <taxon>Chloroflexota</taxon>
        <taxon>Ardenticatenia</taxon>
        <taxon>Ardenticatenales</taxon>
        <taxon>Ardenticatenaceae</taxon>
        <taxon>Ardenticatena</taxon>
    </lineage>
</organism>
<evidence type="ECO:0000256" key="2">
    <source>
        <dbReference type="ARBA" id="ARBA00012438"/>
    </source>
</evidence>
<dbReference type="GO" id="GO:0000155">
    <property type="term" value="F:phosphorelay sensor kinase activity"/>
    <property type="evidence" value="ECO:0007669"/>
    <property type="project" value="InterPro"/>
</dbReference>
<dbReference type="SMART" id="SM00388">
    <property type="entry name" value="HisKA"/>
    <property type="match status" value="1"/>
</dbReference>
<dbReference type="SUPFAM" id="SSF55874">
    <property type="entry name" value="ATPase domain of HSP90 chaperone/DNA topoisomerase II/histidine kinase"/>
    <property type="match status" value="1"/>
</dbReference>
<evidence type="ECO:0000256" key="4">
    <source>
        <dbReference type="ARBA" id="ARBA00022679"/>
    </source>
</evidence>
<dbReference type="PANTHER" id="PTHR43711">
    <property type="entry name" value="TWO-COMPONENT HISTIDINE KINASE"/>
    <property type="match status" value="1"/>
</dbReference>
<feature type="domain" description="Histidine kinase" evidence="7">
    <location>
        <begin position="152"/>
        <end position="373"/>
    </location>
</feature>
<dbReference type="Gene3D" id="1.10.287.130">
    <property type="match status" value="1"/>
</dbReference>
<dbReference type="PROSITE" id="PS50109">
    <property type="entry name" value="HIS_KIN"/>
    <property type="match status" value="1"/>
</dbReference>
<dbReference type="SUPFAM" id="SSF47384">
    <property type="entry name" value="Homodimeric domain of signal transducing histidine kinase"/>
    <property type="match status" value="1"/>
</dbReference>
<dbReference type="Pfam" id="PF00512">
    <property type="entry name" value="HisKA"/>
    <property type="match status" value="1"/>
</dbReference>
<evidence type="ECO:0000256" key="6">
    <source>
        <dbReference type="ARBA" id="ARBA00023012"/>
    </source>
</evidence>
<dbReference type="CDD" id="cd00075">
    <property type="entry name" value="HATPase"/>
    <property type="match status" value="1"/>
</dbReference>
<dbReference type="Pfam" id="PF02518">
    <property type="entry name" value="HATPase_c"/>
    <property type="match status" value="1"/>
</dbReference>
<keyword evidence="3" id="KW-0597">Phosphoprotein</keyword>
<evidence type="ECO:0000313" key="9">
    <source>
        <dbReference type="Proteomes" id="UP000050502"/>
    </source>
</evidence>
<protein>
    <recommendedName>
        <fullName evidence="2">histidine kinase</fullName>
        <ecNumber evidence="2">2.7.13.3</ecNumber>
    </recommendedName>
</protein>
<dbReference type="InterPro" id="IPR003594">
    <property type="entry name" value="HATPase_dom"/>
</dbReference>
<dbReference type="PANTHER" id="PTHR43711:SF1">
    <property type="entry name" value="HISTIDINE KINASE 1"/>
    <property type="match status" value="1"/>
</dbReference>